<proteinExistence type="predicted"/>
<evidence type="ECO:0000313" key="2">
    <source>
        <dbReference type="Proteomes" id="UP000009168"/>
    </source>
</evidence>
<dbReference type="Proteomes" id="UP000009168">
    <property type="component" value="Unassembled WGS sequence"/>
</dbReference>
<keyword evidence="2" id="KW-1185">Reference proteome</keyword>
<dbReference type="AlphaFoldDB" id="Q23PQ1"/>
<reference evidence="2" key="1">
    <citation type="journal article" date="2006" name="PLoS Biol.">
        <title>Macronuclear genome sequence of the ciliate Tetrahymena thermophila, a model eukaryote.</title>
        <authorList>
            <person name="Eisen J.A."/>
            <person name="Coyne R.S."/>
            <person name="Wu M."/>
            <person name="Wu D."/>
            <person name="Thiagarajan M."/>
            <person name="Wortman J.R."/>
            <person name="Badger J.H."/>
            <person name="Ren Q."/>
            <person name="Amedeo P."/>
            <person name="Jones K.M."/>
            <person name="Tallon L.J."/>
            <person name="Delcher A.L."/>
            <person name="Salzberg S.L."/>
            <person name="Silva J.C."/>
            <person name="Haas B.J."/>
            <person name="Majoros W.H."/>
            <person name="Farzad M."/>
            <person name="Carlton J.M."/>
            <person name="Smith R.K. Jr."/>
            <person name="Garg J."/>
            <person name="Pearlman R.E."/>
            <person name="Karrer K.M."/>
            <person name="Sun L."/>
            <person name="Manning G."/>
            <person name="Elde N.C."/>
            <person name="Turkewitz A.P."/>
            <person name="Asai D.J."/>
            <person name="Wilkes D.E."/>
            <person name="Wang Y."/>
            <person name="Cai H."/>
            <person name="Collins K."/>
            <person name="Stewart B.A."/>
            <person name="Lee S.R."/>
            <person name="Wilamowska K."/>
            <person name="Weinberg Z."/>
            <person name="Ruzzo W.L."/>
            <person name="Wloga D."/>
            <person name="Gaertig J."/>
            <person name="Frankel J."/>
            <person name="Tsao C.-C."/>
            <person name="Gorovsky M.A."/>
            <person name="Keeling P.J."/>
            <person name="Waller R.F."/>
            <person name="Patron N.J."/>
            <person name="Cherry J.M."/>
            <person name="Stover N.A."/>
            <person name="Krieger C.J."/>
            <person name="del Toro C."/>
            <person name="Ryder H.F."/>
            <person name="Williamson S.C."/>
            <person name="Barbeau R.A."/>
            <person name="Hamilton E.P."/>
            <person name="Orias E."/>
        </authorList>
    </citation>
    <scope>NUCLEOTIDE SEQUENCE [LARGE SCALE GENOMIC DNA]</scope>
    <source>
        <strain evidence="2">SB210</strain>
    </source>
</reference>
<sequence length="456" mass="50990">MGWLGSFFSKVSTGITSTFKAVKQAATTVIDTAKSGLKYVNNKINQAQNYIMNETSIGRKVKEVSSYVMKNTIIGKAVSFIGDTYQSASKILLDNPVGRLLQKGKEWFDNTSVGKFVKEVTPWLGVATTFLGGVGGVIGKVVNNVSKVKQACEGLPQKILNGITQSPVYQNISRVVKQIDRGIKQQMGGVLGKVSDKAANAQKVYKDIQQEISNNLSSISQNISTTANQTDGFLKQIDNLTTPLNQLNNFKKYTPAVDNLIKIKPKYLNLLQKEQQQIPNVSSNPLIDSYLQKFSKYNDEQKSLNKFMQTFKIIKDNPAKSSLSRDQNLNSLLQNKSIAISQINFNRNNNPMFDTNGHTIDGYMTLNNNTREHQRFVIENGQLFGCKTPNTSQHTVIKGFSGSLNPLETKQFNLQAFCADNQLSWPKNSSDYEFSNIKVRNFDENIDQRKVWDMTS</sequence>
<dbReference type="GeneID" id="7846710"/>
<dbReference type="InParanoid" id="Q23PQ1"/>
<dbReference type="KEGG" id="tet:TTHERM_00463820"/>
<gene>
    <name evidence="1" type="ORF">TTHERM_00463820</name>
</gene>
<dbReference type="EMBL" id="GG662650">
    <property type="protein sequence ID" value="EAR98634.2"/>
    <property type="molecule type" value="Genomic_DNA"/>
</dbReference>
<dbReference type="HOGENOM" id="CLU_409122_0_0_1"/>
<evidence type="ECO:0000313" key="1">
    <source>
        <dbReference type="EMBL" id="EAR98634.2"/>
    </source>
</evidence>
<protein>
    <submittedName>
        <fullName evidence="1">Uncharacterized protein</fullName>
    </submittedName>
</protein>
<accession>Q23PQ1</accession>
<dbReference type="RefSeq" id="XP_001018879.2">
    <property type="nucleotide sequence ID" value="XM_001018879.2"/>
</dbReference>
<organism evidence="1 2">
    <name type="scientific">Tetrahymena thermophila (strain SB210)</name>
    <dbReference type="NCBI Taxonomy" id="312017"/>
    <lineage>
        <taxon>Eukaryota</taxon>
        <taxon>Sar</taxon>
        <taxon>Alveolata</taxon>
        <taxon>Ciliophora</taxon>
        <taxon>Intramacronucleata</taxon>
        <taxon>Oligohymenophorea</taxon>
        <taxon>Hymenostomatida</taxon>
        <taxon>Tetrahymenina</taxon>
        <taxon>Tetrahymenidae</taxon>
        <taxon>Tetrahymena</taxon>
    </lineage>
</organism>
<name>Q23PQ1_TETTS</name>